<dbReference type="InterPro" id="IPR041588">
    <property type="entry name" value="Integrase_H2C2"/>
</dbReference>
<keyword evidence="3" id="KW-1185">Reference proteome</keyword>
<name>A0A822Y0E3_NELNU</name>
<dbReference type="Gene3D" id="1.10.340.70">
    <property type="match status" value="1"/>
</dbReference>
<dbReference type="AlphaFoldDB" id="A0A822Y0E3"/>
<protein>
    <recommendedName>
        <fullName evidence="1">Integrase zinc-binding domain-containing protein</fullName>
    </recommendedName>
</protein>
<sequence length="51" mass="5605">MVIPSKLTHLEGLLNLFHDSAAGGYSGVPRTYRCIAANYYWKGMKKTAGLC</sequence>
<feature type="domain" description="Integrase zinc-binding" evidence="1">
    <location>
        <begin position="12"/>
        <end position="47"/>
    </location>
</feature>
<accession>A0A822Y0E3</accession>
<comment type="caution">
    <text evidence="2">The sequence shown here is derived from an EMBL/GenBank/DDBJ whole genome shotgun (WGS) entry which is preliminary data.</text>
</comment>
<dbReference type="EMBL" id="DUZY01000002">
    <property type="protein sequence ID" value="DAD25927.1"/>
    <property type="molecule type" value="Genomic_DNA"/>
</dbReference>
<evidence type="ECO:0000313" key="2">
    <source>
        <dbReference type="EMBL" id="DAD25927.1"/>
    </source>
</evidence>
<dbReference type="Proteomes" id="UP000607653">
    <property type="component" value="Unassembled WGS sequence"/>
</dbReference>
<organism evidence="2 3">
    <name type="scientific">Nelumbo nucifera</name>
    <name type="common">Sacred lotus</name>
    <dbReference type="NCBI Taxonomy" id="4432"/>
    <lineage>
        <taxon>Eukaryota</taxon>
        <taxon>Viridiplantae</taxon>
        <taxon>Streptophyta</taxon>
        <taxon>Embryophyta</taxon>
        <taxon>Tracheophyta</taxon>
        <taxon>Spermatophyta</taxon>
        <taxon>Magnoliopsida</taxon>
        <taxon>Proteales</taxon>
        <taxon>Nelumbonaceae</taxon>
        <taxon>Nelumbo</taxon>
    </lineage>
</organism>
<dbReference type="Pfam" id="PF17921">
    <property type="entry name" value="Integrase_H2C2"/>
    <property type="match status" value="1"/>
</dbReference>
<evidence type="ECO:0000259" key="1">
    <source>
        <dbReference type="Pfam" id="PF17921"/>
    </source>
</evidence>
<proteinExistence type="predicted"/>
<evidence type="ECO:0000313" key="3">
    <source>
        <dbReference type="Proteomes" id="UP000607653"/>
    </source>
</evidence>
<reference evidence="2 3" key="1">
    <citation type="journal article" date="2020" name="Mol. Biol. Evol.">
        <title>Distinct Expression and Methylation Patterns for Genes with Different Fates following a Single Whole-Genome Duplication in Flowering Plants.</title>
        <authorList>
            <person name="Shi T."/>
            <person name="Rahmani R.S."/>
            <person name="Gugger P.F."/>
            <person name="Wang M."/>
            <person name="Li H."/>
            <person name="Zhang Y."/>
            <person name="Li Z."/>
            <person name="Wang Q."/>
            <person name="Van de Peer Y."/>
            <person name="Marchal K."/>
            <person name="Chen J."/>
        </authorList>
    </citation>
    <scope>NUCLEOTIDE SEQUENCE [LARGE SCALE GENOMIC DNA]</scope>
    <source>
        <tissue evidence="2">Leaf</tissue>
    </source>
</reference>
<gene>
    <name evidence="2" type="ORF">HUJ06_027395</name>
</gene>